<dbReference type="KEGG" id="rid:RIdsm_01609"/>
<keyword evidence="4" id="KW-1185">Reference proteome</keyword>
<feature type="domain" description="JmjC" evidence="1">
    <location>
        <begin position="120"/>
        <end position="277"/>
    </location>
</feature>
<accession>A0A0T5PDS3</accession>
<dbReference type="InterPro" id="IPR014710">
    <property type="entry name" value="RmlC-like_jellyroll"/>
</dbReference>
<dbReference type="InterPro" id="IPR041667">
    <property type="entry name" value="Cupin_8"/>
</dbReference>
<sequence>MHTETGCEKDLRRVRQFDGVPDLACFTEQLHYNLEPVVLRNSCFDWQPVREWSPERLEGKLADQMLRISSSASGYFPDTGSTCREKLSGRAFFERLKDEAAGRSPRYSYLDGSETFFNLGGESSSALVALEPEARPPRAVLSPFLVKSALWIGGGGVHSGLHYDGNGCNNFNVQVCGRKSIILLSPKYIDRLSMLSPDKFAHLGHFSGLSLDRDDMAGHPAFSELTLYHAVLDPGDVLFIPALWFHAVTSLEAFNANVNFWTLPDSTYLTPLLKDLVT</sequence>
<name>A0A0T5PDS3_9RHOB</name>
<dbReference type="Pfam" id="PF13621">
    <property type="entry name" value="Cupin_8"/>
    <property type="match status" value="1"/>
</dbReference>
<dbReference type="EMBL" id="LAXI01000002">
    <property type="protein sequence ID" value="KRS19212.1"/>
    <property type="molecule type" value="Genomic_DNA"/>
</dbReference>
<dbReference type="STRING" id="540747.SAMN04488031_10323"/>
<dbReference type="SUPFAM" id="SSF51197">
    <property type="entry name" value="Clavaminate synthase-like"/>
    <property type="match status" value="1"/>
</dbReference>
<dbReference type="SMART" id="SM00558">
    <property type="entry name" value="JmjC"/>
    <property type="match status" value="1"/>
</dbReference>
<dbReference type="InterPro" id="IPR003347">
    <property type="entry name" value="JmjC_dom"/>
</dbReference>
<evidence type="ECO:0000259" key="1">
    <source>
        <dbReference type="PROSITE" id="PS51184"/>
    </source>
</evidence>
<dbReference type="Gene3D" id="2.60.120.10">
    <property type="entry name" value="Jelly Rolls"/>
    <property type="match status" value="1"/>
</dbReference>
<dbReference type="OrthoDB" id="479699at2"/>
<protein>
    <recommendedName>
        <fullName evidence="1">JmjC domain-containing protein</fullName>
    </recommendedName>
</protein>
<organism evidence="2 4">
    <name type="scientific">Roseovarius indicus</name>
    <dbReference type="NCBI Taxonomy" id="540747"/>
    <lineage>
        <taxon>Bacteria</taxon>
        <taxon>Pseudomonadati</taxon>
        <taxon>Pseudomonadota</taxon>
        <taxon>Alphaproteobacteria</taxon>
        <taxon>Rhodobacterales</taxon>
        <taxon>Roseobacteraceae</taxon>
        <taxon>Roseovarius</taxon>
    </lineage>
</organism>
<dbReference type="EMBL" id="CP031598">
    <property type="protein sequence ID" value="QEW25820.1"/>
    <property type="molecule type" value="Genomic_DNA"/>
</dbReference>
<dbReference type="PANTHER" id="PTHR12461:SF105">
    <property type="entry name" value="HYPOXIA-INDUCIBLE FACTOR 1-ALPHA INHIBITOR"/>
    <property type="match status" value="1"/>
</dbReference>
<evidence type="ECO:0000313" key="2">
    <source>
        <dbReference type="EMBL" id="KRS19212.1"/>
    </source>
</evidence>
<dbReference type="Proteomes" id="UP000051401">
    <property type="component" value="Unassembled WGS sequence"/>
</dbReference>
<evidence type="ECO:0000313" key="4">
    <source>
        <dbReference type="Proteomes" id="UP000051401"/>
    </source>
</evidence>
<dbReference type="RefSeq" id="WP_074940032.1">
    <property type="nucleotide sequence ID" value="NZ_CP031598.1"/>
</dbReference>
<evidence type="ECO:0000313" key="3">
    <source>
        <dbReference type="EMBL" id="QEW25820.1"/>
    </source>
</evidence>
<gene>
    <name evidence="3" type="ORF">RIdsm_01609</name>
    <name evidence="2" type="ORF">XM52_06050</name>
</gene>
<dbReference type="AlphaFoldDB" id="A0A0T5PDS3"/>
<dbReference type="PANTHER" id="PTHR12461">
    <property type="entry name" value="HYPOXIA-INDUCIBLE FACTOR 1 ALPHA INHIBITOR-RELATED"/>
    <property type="match status" value="1"/>
</dbReference>
<proteinExistence type="predicted"/>
<reference evidence="3 5" key="2">
    <citation type="submission" date="2018-08" db="EMBL/GenBank/DDBJ databases">
        <title>Genetic Globetrotter - A new plasmid hitch-hiking vast phylogenetic and geographic distances.</title>
        <authorList>
            <person name="Vollmers J."/>
            <person name="Petersen J."/>
        </authorList>
    </citation>
    <scope>NUCLEOTIDE SEQUENCE [LARGE SCALE GENOMIC DNA]</scope>
    <source>
        <strain evidence="3 5">DSM 26383</strain>
    </source>
</reference>
<dbReference type="PATRIC" id="fig|540747.5.peg.2794"/>
<dbReference type="PROSITE" id="PS51184">
    <property type="entry name" value="JMJC"/>
    <property type="match status" value="1"/>
</dbReference>
<evidence type="ECO:0000313" key="5">
    <source>
        <dbReference type="Proteomes" id="UP000325785"/>
    </source>
</evidence>
<reference evidence="2 4" key="1">
    <citation type="submission" date="2015-04" db="EMBL/GenBank/DDBJ databases">
        <title>The draft genome sequence of Roseovarius indicus B108T.</title>
        <authorList>
            <person name="Li G."/>
            <person name="Lai Q."/>
            <person name="Shao Z."/>
            <person name="Yan P."/>
        </authorList>
    </citation>
    <scope>NUCLEOTIDE SEQUENCE [LARGE SCALE GENOMIC DNA]</scope>
    <source>
        <strain evidence="2 4">B108</strain>
    </source>
</reference>
<dbReference type="Proteomes" id="UP000325785">
    <property type="component" value="Chromosome"/>
</dbReference>